<dbReference type="Proteomes" id="UP000196158">
    <property type="component" value="Unassembled WGS sequence"/>
</dbReference>
<evidence type="ECO:0000313" key="2">
    <source>
        <dbReference type="Proteomes" id="UP000196158"/>
    </source>
</evidence>
<dbReference type="CDD" id="cd19611">
    <property type="entry name" value="Ctf13_LRR_LRR-insertion"/>
    <property type="match status" value="1"/>
</dbReference>
<reference evidence="1 2" key="1">
    <citation type="submission" date="2017-04" db="EMBL/GenBank/DDBJ databases">
        <authorList>
            <person name="Afonso C.L."/>
            <person name="Miller P.J."/>
            <person name="Scott M.A."/>
            <person name="Spackman E."/>
            <person name="Goraichik I."/>
            <person name="Dimitrov K.M."/>
            <person name="Suarez D.L."/>
            <person name="Swayne D.E."/>
        </authorList>
    </citation>
    <scope>NUCLEOTIDE SEQUENCE [LARGE SCALE GENOMIC DNA]</scope>
</reference>
<dbReference type="STRING" id="1789683.A0A1X7R0D6"/>
<gene>
    <name evidence="1" type="ORF">KASA_0P03146G</name>
</gene>
<name>A0A1X7R0D6_9SACH</name>
<protein>
    <submittedName>
        <fullName evidence="1">Similar to Saccharomyces cerevisiae YMR094W CTF13 Subunit of the CBF3 complex</fullName>
    </submittedName>
</protein>
<dbReference type="EMBL" id="FXLY01000003">
    <property type="protein sequence ID" value="SMN19152.1"/>
    <property type="molecule type" value="Genomic_DNA"/>
</dbReference>
<accession>A0A1X7R0D6</accession>
<sequence length="490" mass="58085">MDIELFLNQPVDLRRSIYYQLEGSFTHLEPPSVEDLYSNNSIELSNNKKKKSSLERSLLDRLYNIYSPFIDIFEYDPDIVLEWLQFSIWLRYDSVILDCLRLNHSYNGSLIGPIDWIYLDNDLKLSYFNRKGLLQTWYTQQEYFGWIVDCEPLDITDLQTDYFRFNMEYFKLSNIPKTLILFEKKKLLNNIYQTKFQTMEENINKIDGIDESKPINNKDNTPIPNFLDNIKDSLASGSSSFYEEEKEDDDEYNDEDTNTFSRLKKRKKRQISENSSKQLDKSVVNVLSYLKKMKNINKISVRGDLLYDGLINSHGIRDRRNNAINYLIKRKIKDIEIFQISDLTEYGFSDLTKWDNLQHLSLINIKYCDMNMIILPKFCWKLTLKNITNLKWFDIVPKFMDNEFEKSYSKTSLPSLEGKQNAKIYYYRKTSGSNIDYKQKLWKTFGTLNRINIQNVSGIIDRVVSIPLTLFSEHRILFQSCPEDIEIACF</sequence>
<proteinExistence type="predicted"/>
<organism evidence="1 2">
    <name type="scientific">Maudiozyma saulgeensis</name>
    <dbReference type="NCBI Taxonomy" id="1789683"/>
    <lineage>
        <taxon>Eukaryota</taxon>
        <taxon>Fungi</taxon>
        <taxon>Dikarya</taxon>
        <taxon>Ascomycota</taxon>
        <taxon>Saccharomycotina</taxon>
        <taxon>Saccharomycetes</taxon>
        <taxon>Saccharomycetales</taxon>
        <taxon>Saccharomycetaceae</taxon>
        <taxon>Maudiozyma</taxon>
    </lineage>
</organism>
<keyword evidence="2" id="KW-1185">Reference proteome</keyword>
<dbReference type="AlphaFoldDB" id="A0A1X7R0D6"/>
<dbReference type="OrthoDB" id="4032425at2759"/>
<evidence type="ECO:0000313" key="1">
    <source>
        <dbReference type="EMBL" id="SMN19152.1"/>
    </source>
</evidence>